<dbReference type="InterPro" id="IPR012255">
    <property type="entry name" value="ETF_b"/>
</dbReference>
<keyword evidence="5" id="KW-0496">Mitochondrion</keyword>
<dbReference type="GO" id="GO:0005759">
    <property type="term" value="C:mitochondrial matrix"/>
    <property type="evidence" value="ECO:0007669"/>
    <property type="project" value="UniProtKB-SubCell"/>
</dbReference>
<dbReference type="GO" id="GO:0033539">
    <property type="term" value="P:fatty acid beta-oxidation using acyl-CoA dehydrogenase"/>
    <property type="evidence" value="ECO:0007669"/>
    <property type="project" value="TreeGrafter"/>
</dbReference>
<keyword evidence="4 5" id="KW-0249">Electron transport</keyword>
<dbReference type="AlphaFoldDB" id="A0A1R2BKY4"/>
<gene>
    <name evidence="7" type="ORF">SteCoe_22935</name>
</gene>
<dbReference type="GO" id="GO:0009055">
    <property type="term" value="F:electron transfer activity"/>
    <property type="evidence" value="ECO:0007669"/>
    <property type="project" value="InterPro"/>
</dbReference>
<dbReference type="SMART" id="SM00893">
    <property type="entry name" value="ETF"/>
    <property type="match status" value="1"/>
</dbReference>
<dbReference type="OrthoDB" id="276685at2759"/>
<evidence type="ECO:0000313" key="7">
    <source>
        <dbReference type="EMBL" id="OMJ77459.1"/>
    </source>
</evidence>
<keyword evidence="3 5" id="KW-0813">Transport</keyword>
<protein>
    <recommendedName>
        <fullName evidence="5">Electron transfer flavoprotein subunit beta</fullName>
        <shortName evidence="5">Beta-ETF</shortName>
    </recommendedName>
</protein>
<dbReference type="PANTHER" id="PTHR21294:SF8">
    <property type="entry name" value="ELECTRON TRANSFER FLAVOPROTEIN SUBUNIT BETA"/>
    <property type="match status" value="1"/>
</dbReference>
<dbReference type="InterPro" id="IPR014729">
    <property type="entry name" value="Rossmann-like_a/b/a_fold"/>
</dbReference>
<dbReference type="PANTHER" id="PTHR21294">
    <property type="entry name" value="ELECTRON TRANSFER FLAVOPROTEIN BETA-SUBUNIT"/>
    <property type="match status" value="1"/>
</dbReference>
<feature type="domain" description="Electron transfer flavoprotein alpha/beta-subunit N-terminal" evidence="6">
    <location>
        <begin position="24"/>
        <end position="216"/>
    </location>
</feature>
<accession>A0A1R2BKY4</accession>
<evidence type="ECO:0000256" key="2">
    <source>
        <dbReference type="ARBA" id="ARBA00007557"/>
    </source>
</evidence>
<dbReference type="InterPro" id="IPR014730">
    <property type="entry name" value="ETF_a/b_N"/>
</dbReference>
<comment type="subcellular location">
    <subcellularLocation>
        <location evidence="1 5">Mitochondrion matrix</location>
    </subcellularLocation>
</comment>
<comment type="similarity">
    <text evidence="2 5">Belongs to the ETF beta-subunit/FixA family.</text>
</comment>
<keyword evidence="8" id="KW-1185">Reference proteome</keyword>
<dbReference type="Gene3D" id="3.40.50.620">
    <property type="entry name" value="HUPs"/>
    <property type="match status" value="1"/>
</dbReference>
<evidence type="ECO:0000259" key="6">
    <source>
        <dbReference type="SMART" id="SM00893"/>
    </source>
</evidence>
<evidence type="ECO:0000256" key="4">
    <source>
        <dbReference type="ARBA" id="ARBA00022982"/>
    </source>
</evidence>
<dbReference type="FunFam" id="3.40.50.620:FF:000011">
    <property type="entry name" value="Electron transfer flavoprotein subunit beta"/>
    <property type="match status" value="1"/>
</dbReference>
<evidence type="ECO:0000313" key="8">
    <source>
        <dbReference type="Proteomes" id="UP000187209"/>
    </source>
</evidence>
<dbReference type="GO" id="GO:0009063">
    <property type="term" value="P:amino acid catabolic process"/>
    <property type="evidence" value="ECO:0007669"/>
    <property type="project" value="TreeGrafter"/>
</dbReference>
<dbReference type="EMBL" id="MPUH01000574">
    <property type="protein sequence ID" value="OMJ77459.1"/>
    <property type="molecule type" value="Genomic_DNA"/>
</dbReference>
<comment type="caution">
    <text evidence="7">The sequence shown here is derived from an EMBL/GenBank/DDBJ whole genome shotgun (WGS) entry which is preliminary data.</text>
</comment>
<evidence type="ECO:0000256" key="5">
    <source>
        <dbReference type="PIRNR" id="PIRNR000090"/>
    </source>
</evidence>
<dbReference type="InterPro" id="IPR033948">
    <property type="entry name" value="ETF_beta_N"/>
</dbReference>
<dbReference type="PROSITE" id="PS01065">
    <property type="entry name" value="ETF_BETA"/>
    <property type="match status" value="1"/>
</dbReference>
<sequence length="254" mass="27656">MLKVLVAAKRVVDYAAKIRLLPDNSGVDLSTVKMSMNPFCEIAVEEAVKLKEAGKVSEITVMTAGPKQATDVLRTALAMGADKAIHVQVDERTDIHLLPLSVARILRALVLRDKFNLVLLGKQSIDGDNNQTGQILAGLLGWPQATFLNQVTIDNDKIRAVREIDGGLQTLEFAPPAVLTCDLRLNTPRFTAIPAIMKAKKKPIEVLTPESFGINITPDYNTANVEAPAKRKSGVMVENVDQLISKLKNEAKVL</sequence>
<evidence type="ECO:0000256" key="3">
    <source>
        <dbReference type="ARBA" id="ARBA00022448"/>
    </source>
</evidence>
<dbReference type="CDD" id="cd01714">
    <property type="entry name" value="ETF_beta"/>
    <property type="match status" value="1"/>
</dbReference>
<dbReference type="Pfam" id="PF01012">
    <property type="entry name" value="ETF"/>
    <property type="match status" value="1"/>
</dbReference>
<dbReference type="InterPro" id="IPR000049">
    <property type="entry name" value="ET-Flavoprotein_bsu_CS"/>
</dbReference>
<dbReference type="Proteomes" id="UP000187209">
    <property type="component" value="Unassembled WGS sequence"/>
</dbReference>
<evidence type="ECO:0000256" key="1">
    <source>
        <dbReference type="ARBA" id="ARBA00004305"/>
    </source>
</evidence>
<reference evidence="7 8" key="1">
    <citation type="submission" date="2016-11" db="EMBL/GenBank/DDBJ databases">
        <title>The macronuclear genome of Stentor coeruleus: a giant cell with tiny introns.</title>
        <authorList>
            <person name="Slabodnick M."/>
            <person name="Ruby J.G."/>
            <person name="Reiff S.B."/>
            <person name="Swart E.C."/>
            <person name="Gosai S."/>
            <person name="Prabakaran S."/>
            <person name="Witkowska E."/>
            <person name="Larue G.E."/>
            <person name="Fisher S."/>
            <person name="Freeman R.M."/>
            <person name="Gunawardena J."/>
            <person name="Chu W."/>
            <person name="Stover N.A."/>
            <person name="Gregory B.D."/>
            <person name="Nowacki M."/>
            <person name="Derisi J."/>
            <person name="Roy S.W."/>
            <person name="Marshall W.F."/>
            <person name="Sood P."/>
        </authorList>
    </citation>
    <scope>NUCLEOTIDE SEQUENCE [LARGE SCALE GENOMIC DNA]</scope>
    <source>
        <strain evidence="7">WM001</strain>
    </source>
</reference>
<dbReference type="PIRSF" id="PIRSF000090">
    <property type="entry name" value="Beta-ETF"/>
    <property type="match status" value="1"/>
</dbReference>
<comment type="subunit">
    <text evidence="5">Heterodimer of an alpha and a beta subunit.</text>
</comment>
<organism evidence="7 8">
    <name type="scientific">Stentor coeruleus</name>
    <dbReference type="NCBI Taxonomy" id="5963"/>
    <lineage>
        <taxon>Eukaryota</taxon>
        <taxon>Sar</taxon>
        <taxon>Alveolata</taxon>
        <taxon>Ciliophora</taxon>
        <taxon>Postciliodesmatophora</taxon>
        <taxon>Heterotrichea</taxon>
        <taxon>Heterotrichida</taxon>
        <taxon>Stentoridae</taxon>
        <taxon>Stentor</taxon>
    </lineage>
</organism>
<proteinExistence type="inferred from homology"/>
<dbReference type="SUPFAM" id="SSF52402">
    <property type="entry name" value="Adenine nucleotide alpha hydrolases-like"/>
    <property type="match status" value="1"/>
</dbReference>
<name>A0A1R2BKY4_9CILI</name>
<comment type="function">
    <text evidence="5">The electron transfer flavoprotein serves as a specific electron acceptor for several dehydrogenases, including five acyl-CoA dehydrogenases, glutaryl-CoA and sarcosine dehydrogenase. It transfers the electrons to the main mitochondrial respiratory chain via ETF-ubiquinone oxidoreductase (ETF dehydrogenase).</text>
</comment>